<dbReference type="EMBL" id="MN739097">
    <property type="protein sequence ID" value="QHS88471.1"/>
    <property type="molecule type" value="Genomic_DNA"/>
</dbReference>
<organism evidence="1">
    <name type="scientific">viral metagenome</name>
    <dbReference type="NCBI Taxonomy" id="1070528"/>
    <lineage>
        <taxon>unclassified sequences</taxon>
        <taxon>metagenomes</taxon>
        <taxon>organismal metagenomes</taxon>
    </lineage>
</organism>
<proteinExistence type="predicted"/>
<sequence>MDILLKSVCVNLFPGHLVTVGAVADQIARLTGRNITRVDDVHGPNGQHNCFVHFDKDMPEFLWDALGYNPEIFDTSEGPIRVGLNQSTGLDPNTEDEITQFTLTEDGLYSRDFKSGVVHKWNVELMYWDNTTDNPFVVSPN</sequence>
<protein>
    <submittedName>
        <fullName evidence="1">Uncharacterized protein</fullName>
    </submittedName>
</protein>
<dbReference type="AlphaFoldDB" id="A0A6C0B9S9"/>
<reference evidence="1" key="1">
    <citation type="journal article" date="2020" name="Nature">
        <title>Giant virus diversity and host interactions through global metagenomics.</title>
        <authorList>
            <person name="Schulz F."/>
            <person name="Roux S."/>
            <person name="Paez-Espino D."/>
            <person name="Jungbluth S."/>
            <person name="Walsh D.A."/>
            <person name="Denef V.J."/>
            <person name="McMahon K.D."/>
            <person name="Konstantinidis K.T."/>
            <person name="Eloe-Fadrosh E.A."/>
            <person name="Kyrpides N.C."/>
            <person name="Woyke T."/>
        </authorList>
    </citation>
    <scope>NUCLEOTIDE SEQUENCE</scope>
    <source>
        <strain evidence="1">GVMAG-M-3300010158-55</strain>
    </source>
</reference>
<name>A0A6C0B9S9_9ZZZZ</name>
<evidence type="ECO:0000313" key="1">
    <source>
        <dbReference type="EMBL" id="QHS88471.1"/>
    </source>
</evidence>
<accession>A0A6C0B9S9</accession>